<dbReference type="HOGENOM" id="CLU_354799_0_0_0"/>
<dbReference type="EnsemblBacteria" id="ABF42600">
    <property type="protein sequence ID" value="ABF42600"/>
    <property type="gene ID" value="Acid345_3599"/>
</dbReference>
<dbReference type="InterPro" id="IPR011042">
    <property type="entry name" value="6-blade_b-propeller_TolB-like"/>
</dbReference>
<protein>
    <recommendedName>
        <fullName evidence="2">Bacterial Ig-like domain-containing protein</fullName>
    </recommendedName>
</protein>
<dbReference type="eggNOG" id="COG3386">
    <property type="taxonomic scope" value="Bacteria"/>
</dbReference>
<dbReference type="Pfam" id="PF16640">
    <property type="entry name" value="Big_3_5"/>
    <property type="match status" value="1"/>
</dbReference>
<feature type="signal peptide" evidence="1">
    <location>
        <begin position="1"/>
        <end position="32"/>
    </location>
</feature>
<dbReference type="NCBIfam" id="NF012200">
    <property type="entry name" value="choice_anch_D"/>
    <property type="match status" value="1"/>
</dbReference>
<dbReference type="OrthoDB" id="99353at2"/>
<dbReference type="Gene3D" id="2.120.10.30">
    <property type="entry name" value="TolB, C-terminal domain"/>
    <property type="match status" value="2"/>
</dbReference>
<dbReference type="InterPro" id="IPR032109">
    <property type="entry name" value="Big_3_5"/>
</dbReference>
<dbReference type="PANTHER" id="PTHR46388:SF2">
    <property type="entry name" value="NHL REPEAT-CONTAINING PROTEIN 2"/>
    <property type="match status" value="1"/>
</dbReference>
<organism evidence="3 4">
    <name type="scientific">Koribacter versatilis (strain Ellin345)</name>
    <dbReference type="NCBI Taxonomy" id="204669"/>
    <lineage>
        <taxon>Bacteria</taxon>
        <taxon>Pseudomonadati</taxon>
        <taxon>Acidobacteriota</taxon>
        <taxon>Terriglobia</taxon>
        <taxon>Terriglobales</taxon>
        <taxon>Candidatus Korobacteraceae</taxon>
        <taxon>Candidatus Korobacter</taxon>
    </lineage>
</organism>
<evidence type="ECO:0000256" key="1">
    <source>
        <dbReference type="SAM" id="SignalP"/>
    </source>
</evidence>
<dbReference type="InterPro" id="IPR013783">
    <property type="entry name" value="Ig-like_fold"/>
</dbReference>
<gene>
    <name evidence="3" type="ordered locus">Acid345_3599</name>
</gene>
<evidence type="ECO:0000259" key="2">
    <source>
        <dbReference type="Pfam" id="PF16640"/>
    </source>
</evidence>
<sequence>MFVPTRQNSLLPWKCLLFAGFAAWLASMSAFAQTKPSAVTITKPATSATMLSELPASEKAILAQAPENFYEFGAAKLGEVTGPQRFTVQFAQTATITKITSSADFKVESDSTCGEGRTYSAGTDCILMVRFVPQGPGHRAGKLQVSHSASVLPMGFGIGGYGYAPVISFVPSIITTVPATVSAGVGLLNGAQNLALAGDTLLIADTGNGKVLSIDSTGTSKALATGYTGVYGVAQDTFGQIYYDVPSTGKMYEIYDYGPVVQVSGTGTIACPASTPCTLSSEALGTPGAMSIDPYNHLFFVDSHQGAAFSTVQPIPANLIFLYDPFPYQQSPSATMAVDSSDNLYSLWANGSVCEIAQQSLYNAENNFVSFIKVAGGHTCGFAGDNGQATNAEIGNKIGQIAFDAAGNLYFTDKANNRVRRIDYTSGIIRTIAGNGIAGYIGDTAGATTAELANPTGVGVDSEGQVFIIAGDAASSTTQVVRRVTTFGKLVLPTTKNGVKSAASTVLVSNTGNSAMQLTNAKFTGTNPNDFAVDPNTTTCLLTPGSVLAAGQSCQVGFIFQPTGTGSRSAYFNLLSNTLLGINNVTLSGAATTAPAIRFTAPTSASLLLANAKVGMKVSVTSDASTAPTGTVTFKVDGKQIGGTVALAGGSASALQTSLSAGSHTLSVSYSGDRYTASGTVSETVTVKTAATSN</sequence>
<dbReference type="RefSeq" id="WP_011524399.1">
    <property type="nucleotide sequence ID" value="NC_008009.1"/>
</dbReference>
<keyword evidence="1" id="KW-0732">Signal</keyword>
<reference evidence="3 4" key="1">
    <citation type="journal article" date="2009" name="Appl. Environ. Microbiol.">
        <title>Three genomes from the phylum Acidobacteria provide insight into the lifestyles of these microorganisms in soils.</title>
        <authorList>
            <person name="Ward N.L."/>
            <person name="Challacombe J.F."/>
            <person name="Janssen P.H."/>
            <person name="Henrissat B."/>
            <person name="Coutinho P.M."/>
            <person name="Wu M."/>
            <person name="Xie G."/>
            <person name="Haft D.H."/>
            <person name="Sait M."/>
            <person name="Badger J."/>
            <person name="Barabote R.D."/>
            <person name="Bradley B."/>
            <person name="Brettin T.S."/>
            <person name="Brinkac L.M."/>
            <person name="Bruce D."/>
            <person name="Creasy T."/>
            <person name="Daugherty S.C."/>
            <person name="Davidsen T.M."/>
            <person name="DeBoy R.T."/>
            <person name="Detter J.C."/>
            <person name="Dodson R.J."/>
            <person name="Durkin A.S."/>
            <person name="Ganapathy A."/>
            <person name="Gwinn-Giglio M."/>
            <person name="Han C.S."/>
            <person name="Khouri H."/>
            <person name="Kiss H."/>
            <person name="Kothari S.P."/>
            <person name="Madupu R."/>
            <person name="Nelson K.E."/>
            <person name="Nelson W.C."/>
            <person name="Paulsen I."/>
            <person name="Penn K."/>
            <person name="Ren Q."/>
            <person name="Rosovitz M.J."/>
            <person name="Selengut J.D."/>
            <person name="Shrivastava S."/>
            <person name="Sullivan S.A."/>
            <person name="Tapia R."/>
            <person name="Thompson L.S."/>
            <person name="Watkins K.L."/>
            <person name="Yang Q."/>
            <person name="Yu C."/>
            <person name="Zafar N."/>
            <person name="Zhou L."/>
            <person name="Kuske C.R."/>
        </authorList>
    </citation>
    <scope>NUCLEOTIDE SEQUENCE [LARGE SCALE GENOMIC DNA]</scope>
    <source>
        <strain evidence="3 4">Ellin345</strain>
    </source>
</reference>
<proteinExistence type="predicted"/>
<evidence type="ECO:0000313" key="3">
    <source>
        <dbReference type="EMBL" id="ABF42600.1"/>
    </source>
</evidence>
<dbReference type="Gene3D" id="2.60.40.10">
    <property type="entry name" value="Immunoglobulins"/>
    <property type="match status" value="3"/>
</dbReference>
<dbReference type="EMBL" id="CP000360">
    <property type="protein sequence ID" value="ABF42600.1"/>
    <property type="molecule type" value="Genomic_DNA"/>
</dbReference>
<name>Q1IKK0_KORVE</name>
<dbReference type="PANTHER" id="PTHR46388">
    <property type="entry name" value="NHL REPEAT-CONTAINING PROTEIN 2"/>
    <property type="match status" value="1"/>
</dbReference>
<keyword evidence="4" id="KW-1185">Reference proteome</keyword>
<dbReference type="Proteomes" id="UP000002432">
    <property type="component" value="Chromosome"/>
</dbReference>
<feature type="domain" description="Bacterial Ig-like" evidence="2">
    <location>
        <begin position="610"/>
        <end position="687"/>
    </location>
</feature>
<accession>Q1IKK0</accession>
<feature type="chain" id="PRO_5004190819" description="Bacterial Ig-like domain-containing protein" evidence="1">
    <location>
        <begin position="33"/>
        <end position="694"/>
    </location>
</feature>
<evidence type="ECO:0000313" key="4">
    <source>
        <dbReference type="Proteomes" id="UP000002432"/>
    </source>
</evidence>
<dbReference type="STRING" id="204669.Acid345_3599"/>
<dbReference type="GO" id="GO:0005737">
    <property type="term" value="C:cytoplasm"/>
    <property type="evidence" value="ECO:0007669"/>
    <property type="project" value="UniProtKB-SubCell"/>
</dbReference>
<dbReference type="KEGG" id="aba:Acid345_3599"/>
<dbReference type="AlphaFoldDB" id="Q1IKK0"/>
<dbReference type="SUPFAM" id="SSF63829">
    <property type="entry name" value="Calcium-dependent phosphotriesterase"/>
    <property type="match status" value="1"/>
</dbReference>